<feature type="transmembrane region" description="Helical" evidence="7">
    <location>
        <begin position="35"/>
        <end position="57"/>
    </location>
</feature>
<feature type="domain" description="EamA" evidence="8">
    <location>
        <begin position="154"/>
        <end position="287"/>
    </location>
</feature>
<evidence type="ECO:0000256" key="5">
    <source>
        <dbReference type="ARBA" id="ARBA00023136"/>
    </source>
</evidence>
<keyword evidence="3 7" id="KW-0812">Transmembrane</keyword>
<reference evidence="10" key="1">
    <citation type="submission" date="2020-07" db="EMBL/GenBank/DDBJ databases">
        <title>A new Micromonospora strain with potent antibiotic activity isolated from the microbiome of a mid-Atlantic deep-sea sponge.</title>
        <authorList>
            <person name="Back C.R."/>
            <person name="Stennett H.L."/>
            <person name="Williams S.E."/>
            <person name="Wang L."/>
            <person name="Ojeda Gomez J."/>
            <person name="Abdulle O.M."/>
            <person name="Duffy T."/>
            <person name="Hendry K.R."/>
            <person name="Powell D."/>
            <person name="Stach J.E."/>
            <person name="Essex-Lopresti A.E."/>
            <person name="Willis C.L."/>
            <person name="Curnow P."/>
            <person name="Race P.R."/>
        </authorList>
    </citation>
    <scope>NUCLEOTIDE SEQUENCE [LARGE SCALE GENOMIC DNA]</scope>
    <source>
        <strain evidence="10">28ISP2-46</strain>
    </source>
</reference>
<dbReference type="EMBL" id="CP059322">
    <property type="protein sequence ID" value="QLQ36616.1"/>
    <property type="molecule type" value="Genomic_DNA"/>
</dbReference>
<comment type="similarity">
    <text evidence="2">Belongs to the EamA transporter family.</text>
</comment>
<evidence type="ECO:0000313" key="9">
    <source>
        <dbReference type="EMBL" id="QLQ36616.1"/>
    </source>
</evidence>
<evidence type="ECO:0000256" key="4">
    <source>
        <dbReference type="ARBA" id="ARBA00022989"/>
    </source>
</evidence>
<evidence type="ECO:0000256" key="1">
    <source>
        <dbReference type="ARBA" id="ARBA00004141"/>
    </source>
</evidence>
<evidence type="ECO:0000256" key="6">
    <source>
        <dbReference type="SAM" id="MobiDB-lite"/>
    </source>
</evidence>
<evidence type="ECO:0000259" key="8">
    <source>
        <dbReference type="Pfam" id="PF00892"/>
    </source>
</evidence>
<proteinExistence type="inferred from homology"/>
<dbReference type="InterPro" id="IPR000620">
    <property type="entry name" value="EamA_dom"/>
</dbReference>
<protein>
    <submittedName>
        <fullName evidence="9">DMT family transporter</fullName>
    </submittedName>
</protein>
<dbReference type="InterPro" id="IPR050638">
    <property type="entry name" value="AA-Vitamin_Transporters"/>
</dbReference>
<evidence type="ECO:0000256" key="2">
    <source>
        <dbReference type="ARBA" id="ARBA00007362"/>
    </source>
</evidence>
<keyword evidence="5 7" id="KW-0472">Membrane</keyword>
<dbReference type="KEGG" id="mfeu:H1D33_25645"/>
<dbReference type="SUPFAM" id="SSF103481">
    <property type="entry name" value="Multidrug resistance efflux transporter EmrE"/>
    <property type="match status" value="2"/>
</dbReference>
<sequence>MSRGGLMRFGAVALMWGSTYFWIKMALGGMNPTQFSLVRVAIGAVAMLAIVVLTGAALPRRPDVWLRLLLVAFLVNALPVLLVQIVPDATGEDVGVVSVFNASVPLWALLLAPLLRERAVGGRTVAGVLIGFAGVLLMFPPWEQVSRWFTWSSLINFVAAVAYGYALFYMVRVMREENMRPLVLSATQALFGVAWAALTLTWQDWGPAPTWSSEVLIALAVLGILNTAVVFTFFVRMVRDDGPVLSSTVLYLVPVVLLLGSVWLEDAPLTALQVVGMVVAAVGVLVARLGTGPAGSAEPADVDAEPAGPDAPARPVTPAVGRPAGSRTAAHRRAI</sequence>
<dbReference type="Proteomes" id="UP000510844">
    <property type="component" value="Chromosome"/>
</dbReference>
<dbReference type="InterPro" id="IPR037185">
    <property type="entry name" value="EmrE-like"/>
</dbReference>
<feature type="domain" description="EamA" evidence="8">
    <location>
        <begin position="11"/>
        <end position="138"/>
    </location>
</feature>
<reference evidence="9 10" key="2">
    <citation type="journal article" date="2021" name="Mar. Drugs">
        <title>A New Micromonospora Strain with Antibiotic Activity Isolated from the Microbiome of a Mid-Atlantic Deep-Sea Sponge.</title>
        <authorList>
            <person name="Back C.R."/>
            <person name="Stennett H.L."/>
            <person name="Williams S.E."/>
            <person name="Wang L."/>
            <person name="Ojeda Gomez J."/>
            <person name="Abdulle O.M."/>
            <person name="Duffy T."/>
            <person name="Neal C."/>
            <person name="Mantell J."/>
            <person name="Jepson M.A."/>
            <person name="Hendry K.R."/>
            <person name="Powell D."/>
            <person name="Stach J.E.M."/>
            <person name="Essex-Lopresti A.E."/>
            <person name="Willis C.L."/>
            <person name="Curnow P."/>
            <person name="Race P.R."/>
        </authorList>
    </citation>
    <scope>NUCLEOTIDE SEQUENCE [LARGE SCALE GENOMIC DNA]</scope>
    <source>
        <strain evidence="9 10">28ISP2-46</strain>
    </source>
</reference>
<feature type="transmembrane region" description="Helical" evidence="7">
    <location>
        <begin position="94"/>
        <end position="112"/>
    </location>
</feature>
<dbReference type="PANTHER" id="PTHR32322">
    <property type="entry name" value="INNER MEMBRANE TRANSPORTER"/>
    <property type="match status" value="1"/>
</dbReference>
<feature type="transmembrane region" description="Helical" evidence="7">
    <location>
        <begin position="270"/>
        <end position="289"/>
    </location>
</feature>
<feature type="region of interest" description="Disordered" evidence="6">
    <location>
        <begin position="296"/>
        <end position="335"/>
    </location>
</feature>
<organism evidence="9 10">
    <name type="scientific">Micromonospora robiginosa</name>
    <dbReference type="NCBI Taxonomy" id="2749844"/>
    <lineage>
        <taxon>Bacteria</taxon>
        <taxon>Bacillati</taxon>
        <taxon>Actinomycetota</taxon>
        <taxon>Actinomycetes</taxon>
        <taxon>Micromonosporales</taxon>
        <taxon>Micromonosporaceae</taxon>
        <taxon>Micromonospora</taxon>
    </lineage>
</organism>
<keyword evidence="4 7" id="KW-1133">Transmembrane helix</keyword>
<evidence type="ECO:0000313" key="10">
    <source>
        <dbReference type="Proteomes" id="UP000510844"/>
    </source>
</evidence>
<feature type="transmembrane region" description="Helical" evidence="7">
    <location>
        <begin position="182"/>
        <end position="203"/>
    </location>
</feature>
<gene>
    <name evidence="9" type="ORF">H1D33_25645</name>
</gene>
<feature type="transmembrane region" description="Helical" evidence="7">
    <location>
        <begin position="242"/>
        <end position="264"/>
    </location>
</feature>
<name>A0A7L6B3T8_9ACTN</name>
<evidence type="ECO:0000256" key="3">
    <source>
        <dbReference type="ARBA" id="ARBA00022692"/>
    </source>
</evidence>
<dbReference type="PANTHER" id="PTHR32322:SF2">
    <property type="entry name" value="EAMA DOMAIN-CONTAINING PROTEIN"/>
    <property type="match status" value="1"/>
</dbReference>
<feature type="transmembrane region" description="Helical" evidence="7">
    <location>
        <begin position="148"/>
        <end position="170"/>
    </location>
</feature>
<feature type="transmembrane region" description="Helical" evidence="7">
    <location>
        <begin position="64"/>
        <end position="82"/>
    </location>
</feature>
<dbReference type="AlphaFoldDB" id="A0A7L6B3T8"/>
<keyword evidence="10" id="KW-1185">Reference proteome</keyword>
<dbReference type="RefSeq" id="WP_181569131.1">
    <property type="nucleotide sequence ID" value="NZ_CP059322.2"/>
</dbReference>
<evidence type="ECO:0000256" key="7">
    <source>
        <dbReference type="SAM" id="Phobius"/>
    </source>
</evidence>
<dbReference type="GO" id="GO:0016020">
    <property type="term" value="C:membrane"/>
    <property type="evidence" value="ECO:0007669"/>
    <property type="project" value="UniProtKB-SubCell"/>
</dbReference>
<feature type="transmembrane region" description="Helical" evidence="7">
    <location>
        <begin position="5"/>
        <end position="23"/>
    </location>
</feature>
<comment type="subcellular location">
    <subcellularLocation>
        <location evidence="1">Membrane</location>
        <topology evidence="1">Multi-pass membrane protein</topology>
    </subcellularLocation>
</comment>
<dbReference type="Pfam" id="PF00892">
    <property type="entry name" value="EamA"/>
    <property type="match status" value="2"/>
</dbReference>
<accession>A0A7L6B3T8</accession>
<feature type="transmembrane region" description="Helical" evidence="7">
    <location>
        <begin position="215"/>
        <end position="235"/>
    </location>
</feature>
<feature type="transmembrane region" description="Helical" evidence="7">
    <location>
        <begin position="124"/>
        <end position="142"/>
    </location>
</feature>